<dbReference type="AlphaFoldDB" id="A0AA39CU50"/>
<dbReference type="EMBL" id="JAPDRN010000089">
    <property type="protein sequence ID" value="KAJ9625305.1"/>
    <property type="molecule type" value="Genomic_DNA"/>
</dbReference>
<feature type="signal peptide" evidence="1">
    <location>
        <begin position="1"/>
        <end position="21"/>
    </location>
</feature>
<protein>
    <recommendedName>
        <fullName evidence="3">Lipoprotein</fullName>
    </recommendedName>
</protein>
<accession>A0AA39CU50</accession>
<gene>
    <name evidence="2" type="ORF">H2204_010551</name>
</gene>
<comment type="caution">
    <text evidence="2">The sequence shown here is derived from an EMBL/GenBank/DDBJ whole genome shotgun (WGS) entry which is preliminary data.</text>
</comment>
<dbReference type="PROSITE" id="PS51257">
    <property type="entry name" value="PROKAR_LIPOPROTEIN"/>
    <property type="match status" value="1"/>
</dbReference>
<proteinExistence type="predicted"/>
<evidence type="ECO:0008006" key="3">
    <source>
        <dbReference type="Google" id="ProtNLM"/>
    </source>
</evidence>
<evidence type="ECO:0000313" key="2">
    <source>
        <dbReference type="EMBL" id="KAJ9625305.1"/>
    </source>
</evidence>
<feature type="chain" id="PRO_5041374904" description="Lipoprotein" evidence="1">
    <location>
        <begin position="22"/>
        <end position="154"/>
    </location>
</feature>
<evidence type="ECO:0000256" key="1">
    <source>
        <dbReference type="SAM" id="SignalP"/>
    </source>
</evidence>
<reference evidence="2" key="1">
    <citation type="submission" date="2022-10" db="EMBL/GenBank/DDBJ databases">
        <title>Culturing micro-colonial fungi from biological soil crusts in the Mojave desert and describing Neophaeococcomyces mojavensis, and introducing the new genera and species Taxawa tesnikishii.</title>
        <authorList>
            <person name="Kurbessoian T."/>
            <person name="Stajich J.E."/>
        </authorList>
    </citation>
    <scope>NUCLEOTIDE SEQUENCE</scope>
    <source>
        <strain evidence="2">TK_35</strain>
    </source>
</reference>
<name>A0AA39CU50_9EURO</name>
<organism evidence="2">
    <name type="scientific">Knufia peltigerae</name>
    <dbReference type="NCBI Taxonomy" id="1002370"/>
    <lineage>
        <taxon>Eukaryota</taxon>
        <taxon>Fungi</taxon>
        <taxon>Dikarya</taxon>
        <taxon>Ascomycota</taxon>
        <taxon>Pezizomycotina</taxon>
        <taxon>Eurotiomycetes</taxon>
        <taxon>Chaetothyriomycetidae</taxon>
        <taxon>Chaetothyriales</taxon>
        <taxon>Trichomeriaceae</taxon>
        <taxon>Knufia</taxon>
    </lineage>
</organism>
<keyword evidence="1" id="KW-0732">Signal</keyword>
<sequence length="154" mass="17371">MYRPALMSALLIPLLLATGCAHRLDRQPIPPPGYIGNYEAVRAAQDDPTRGISGVFVLTVQATGTEGERIYLNSERDYRHPLNITLNIDAALRPELEKAFGMKLEQLQNRRLLVRGTAGRVRVAFIDSNGQQSDKYYYQTQIQIRDANQIRFAP</sequence>